<dbReference type="RefSeq" id="WP_131156704.1">
    <property type="nucleotide sequence ID" value="NZ_CP036402.1"/>
</dbReference>
<dbReference type="Gene3D" id="1.10.3380.30">
    <property type="match status" value="1"/>
</dbReference>
<keyword evidence="4" id="KW-0067">ATP-binding</keyword>
<evidence type="ECO:0000256" key="3">
    <source>
        <dbReference type="ARBA" id="ARBA00022806"/>
    </source>
</evidence>
<dbReference type="PANTHER" id="PTHR12131">
    <property type="entry name" value="ATP-DEPENDENT RNA AND DNA HELICASE"/>
    <property type="match status" value="1"/>
</dbReference>
<evidence type="ECO:0000313" key="9">
    <source>
        <dbReference type="EMBL" id="QBI21712.1"/>
    </source>
</evidence>
<dbReference type="InterPro" id="IPR058621">
    <property type="entry name" value="SH3_HelY"/>
</dbReference>
<dbReference type="GO" id="GO:0070478">
    <property type="term" value="P:nuclear-transcribed mRNA catabolic process, 3'-5' exonucleolytic nonsense-mediated decay"/>
    <property type="evidence" value="ECO:0007669"/>
    <property type="project" value="TreeGrafter"/>
</dbReference>
<protein>
    <submittedName>
        <fullName evidence="9">DEAD/DEAH box helicase</fullName>
    </submittedName>
</protein>
<sequence length="910" mass="99985">MSDPDRFAARYAHPLDDFQDAGITALHEGRSVLVAAPTGAGKTVVGEYGVWRALDRGRRCFYTTPIKALSNQKYGDLCREHGEGRVGLLTGDHSINGDAPVVVMTTEVLRNMLYERSRALDGLDTVVLDEVHYLADRERGAVWEETIVQLAADVQLACLSATVSNAEEFGAWLAATRDGCDVVISERRPVPLAHHYAVNDRIEPIFKAGKQGGQGRKGAKAAREAAAAEARGGVPNPDLVMLERRAQQRGRRGRGPGGGTKLLPPRRSDLVASLRERRWLPAIVFVFSRAGCDGAVGQLVGDGVRLTSKEEREEIRAIVDDRAADLERADLDVLDFGPWREALAHGIASHHAGMVPLFRETVEELFVRGLVKVCFATETLALGINMPARTVVIERLEKWDGQQHVLLSPGQFTQLTGRAGRRGLDERGHAVVLHQRDVDFTTVASLVGRRVEPLISRFQPSYNMAVNLLRRHDRAGAEQLLEASFAQWQARNRVVDDEARIERNREALEGYAENLVSDYGDFPDYWGLRRELSRLEKAGAKARREARQRAITEALADLAPGEVVRPPGRRDDTPVAVVRVIWTKSGTPLAEAVTTDRKLVRLGPRELDGPPERVGRVPLPHAGGPRQPAYRKQVANALRQVETAPRVGSPGDAGNGDTLPETDAEEAERQARIAELRESIGEHPVHHDPARSEIEVWAHRYDELERDTAKIERRVARHTHSLVDTFRRIVGVLGDHGYLDGPQEAPRPTDDGLALAALHLEADLLLAECLRAGLLTDLDPAELAAVASVFVHETRMKDPPPVASPTARVDEVLDAIDERWQRLSEHEQAAGLPVTREPDPGFVEVVHRWARGAHLDAALDGSELTPGDFVRGTKRVADLLRQLRDADTGLASPSQAAHRAIVRGVVAADL</sequence>
<dbReference type="InterPro" id="IPR012961">
    <property type="entry name" value="Ski2/MTR4_C"/>
</dbReference>
<keyword evidence="5" id="KW-0175">Coiled coil</keyword>
<keyword evidence="10" id="KW-1185">Reference proteome</keyword>
<dbReference type="PANTHER" id="PTHR12131:SF1">
    <property type="entry name" value="ATP-DEPENDENT RNA HELICASE SUPV3L1, MITOCHONDRIAL-RELATED"/>
    <property type="match status" value="1"/>
</dbReference>
<feature type="region of interest" description="Disordered" evidence="6">
    <location>
        <begin position="209"/>
        <end position="266"/>
    </location>
</feature>
<dbReference type="InterPro" id="IPR050699">
    <property type="entry name" value="RNA-DNA_Helicase"/>
</dbReference>
<dbReference type="EMBL" id="CP036402">
    <property type="protein sequence ID" value="QBI21712.1"/>
    <property type="molecule type" value="Genomic_DNA"/>
</dbReference>
<gene>
    <name evidence="9" type="ORF">ER308_20500</name>
</gene>
<evidence type="ECO:0000256" key="2">
    <source>
        <dbReference type="ARBA" id="ARBA00022801"/>
    </source>
</evidence>
<accession>A0A411YKI5</accession>
<feature type="coiled-coil region" evidence="5">
    <location>
        <begin position="694"/>
        <end position="721"/>
    </location>
</feature>
<dbReference type="SMART" id="SM00490">
    <property type="entry name" value="HELICc"/>
    <property type="match status" value="1"/>
</dbReference>
<keyword evidence="3 9" id="KW-0347">Helicase</keyword>
<organism evidence="9 10">
    <name type="scientific">Egibacter rhizosphaerae</name>
    <dbReference type="NCBI Taxonomy" id="1670831"/>
    <lineage>
        <taxon>Bacteria</taxon>
        <taxon>Bacillati</taxon>
        <taxon>Actinomycetota</taxon>
        <taxon>Nitriliruptoria</taxon>
        <taxon>Egibacterales</taxon>
        <taxon>Egibacteraceae</taxon>
        <taxon>Egibacter</taxon>
    </lineage>
</organism>
<dbReference type="InterPro" id="IPR001650">
    <property type="entry name" value="Helicase_C-like"/>
</dbReference>
<dbReference type="PROSITE" id="PS51192">
    <property type="entry name" value="HELICASE_ATP_BIND_1"/>
    <property type="match status" value="1"/>
</dbReference>
<feature type="region of interest" description="Disordered" evidence="6">
    <location>
        <begin position="642"/>
        <end position="669"/>
    </location>
</feature>
<dbReference type="Pfam" id="PF00270">
    <property type="entry name" value="DEAD"/>
    <property type="match status" value="1"/>
</dbReference>
<dbReference type="GO" id="GO:0004386">
    <property type="term" value="F:helicase activity"/>
    <property type="evidence" value="ECO:0007669"/>
    <property type="project" value="UniProtKB-KW"/>
</dbReference>
<evidence type="ECO:0000256" key="5">
    <source>
        <dbReference type="SAM" id="Coils"/>
    </source>
</evidence>
<dbReference type="Pfam" id="PF00271">
    <property type="entry name" value="Helicase_C"/>
    <property type="match status" value="1"/>
</dbReference>
<evidence type="ECO:0000256" key="4">
    <source>
        <dbReference type="ARBA" id="ARBA00022840"/>
    </source>
</evidence>
<keyword evidence="1" id="KW-0547">Nucleotide-binding</keyword>
<dbReference type="Gene3D" id="3.40.50.300">
    <property type="entry name" value="P-loop containing nucleotide triphosphate hydrolases"/>
    <property type="match status" value="2"/>
</dbReference>
<evidence type="ECO:0000256" key="1">
    <source>
        <dbReference type="ARBA" id="ARBA00022741"/>
    </source>
</evidence>
<feature type="domain" description="Helicase ATP-binding" evidence="7">
    <location>
        <begin position="23"/>
        <end position="181"/>
    </location>
</feature>
<dbReference type="SUPFAM" id="SSF52540">
    <property type="entry name" value="P-loop containing nucleoside triphosphate hydrolases"/>
    <property type="match status" value="1"/>
</dbReference>
<dbReference type="SMART" id="SM00487">
    <property type="entry name" value="DEXDc"/>
    <property type="match status" value="1"/>
</dbReference>
<evidence type="ECO:0000259" key="7">
    <source>
        <dbReference type="PROSITE" id="PS51192"/>
    </source>
</evidence>
<dbReference type="InterPro" id="IPR027417">
    <property type="entry name" value="P-loop_NTPase"/>
</dbReference>
<reference evidence="9 10" key="1">
    <citation type="submission" date="2019-01" db="EMBL/GenBank/DDBJ databases">
        <title>Egibacter rhizosphaerae EGI 80759T.</title>
        <authorList>
            <person name="Chen D.-D."/>
            <person name="Tian Y."/>
            <person name="Jiao J.-Y."/>
            <person name="Zhang X.-T."/>
            <person name="Zhang Y.-G."/>
            <person name="Zhang Y."/>
            <person name="Xiao M."/>
            <person name="Shu W.-S."/>
            <person name="Li W.-J."/>
        </authorList>
    </citation>
    <scope>NUCLEOTIDE SEQUENCE [LARGE SCALE GENOMIC DNA]</scope>
    <source>
        <strain evidence="9 10">EGI 80759</strain>
    </source>
</reference>
<feature type="region of interest" description="Disordered" evidence="6">
    <location>
        <begin position="603"/>
        <end position="627"/>
    </location>
</feature>
<evidence type="ECO:0000256" key="6">
    <source>
        <dbReference type="SAM" id="MobiDB-lite"/>
    </source>
</evidence>
<keyword evidence="2" id="KW-0378">Hydrolase</keyword>
<evidence type="ECO:0000259" key="8">
    <source>
        <dbReference type="PROSITE" id="PS51194"/>
    </source>
</evidence>
<dbReference type="PROSITE" id="PS51194">
    <property type="entry name" value="HELICASE_CTER"/>
    <property type="match status" value="1"/>
</dbReference>
<dbReference type="OrthoDB" id="3229913at2"/>
<feature type="compositionally biased region" description="Basic and acidic residues" evidence="6">
    <location>
        <begin position="603"/>
        <end position="615"/>
    </location>
</feature>
<name>A0A411YKI5_9ACTN</name>
<dbReference type="GO" id="GO:0003676">
    <property type="term" value="F:nucleic acid binding"/>
    <property type="evidence" value="ECO:0007669"/>
    <property type="project" value="InterPro"/>
</dbReference>
<evidence type="ECO:0000313" key="10">
    <source>
        <dbReference type="Proteomes" id="UP000291469"/>
    </source>
</evidence>
<dbReference type="AlphaFoldDB" id="A0A411YKI5"/>
<dbReference type="InterPro" id="IPR011545">
    <property type="entry name" value="DEAD/DEAH_box_helicase_dom"/>
</dbReference>
<dbReference type="KEGG" id="erz:ER308_20500"/>
<dbReference type="GO" id="GO:0055087">
    <property type="term" value="C:Ski complex"/>
    <property type="evidence" value="ECO:0007669"/>
    <property type="project" value="TreeGrafter"/>
</dbReference>
<proteinExistence type="predicted"/>
<feature type="compositionally biased region" description="Low complexity" evidence="6">
    <location>
        <begin position="224"/>
        <end position="233"/>
    </location>
</feature>
<dbReference type="Pfam" id="PF08148">
    <property type="entry name" value="DSHCT"/>
    <property type="match status" value="1"/>
</dbReference>
<dbReference type="GO" id="GO:0005524">
    <property type="term" value="F:ATP binding"/>
    <property type="evidence" value="ECO:0007669"/>
    <property type="project" value="UniProtKB-KW"/>
</dbReference>
<dbReference type="SMART" id="SM01142">
    <property type="entry name" value="DSHCT"/>
    <property type="match status" value="1"/>
</dbReference>
<dbReference type="GO" id="GO:0016787">
    <property type="term" value="F:hydrolase activity"/>
    <property type="evidence" value="ECO:0007669"/>
    <property type="project" value="UniProtKB-KW"/>
</dbReference>
<dbReference type="Proteomes" id="UP000291469">
    <property type="component" value="Chromosome"/>
</dbReference>
<feature type="domain" description="Helicase C-terminal" evidence="8">
    <location>
        <begin position="266"/>
        <end position="470"/>
    </location>
</feature>
<dbReference type="CDD" id="cd18795">
    <property type="entry name" value="SF2_C_Ski2"/>
    <property type="match status" value="1"/>
</dbReference>
<dbReference type="Pfam" id="PF26090">
    <property type="entry name" value="SH3_HelY"/>
    <property type="match status" value="1"/>
</dbReference>
<dbReference type="InterPro" id="IPR014001">
    <property type="entry name" value="Helicase_ATP-bd"/>
</dbReference>